<protein>
    <recommendedName>
        <fullName evidence="3">NYN domain-containing protein</fullName>
    </recommendedName>
</protein>
<proteinExistence type="predicted"/>
<evidence type="ECO:0008006" key="3">
    <source>
        <dbReference type="Google" id="ProtNLM"/>
    </source>
</evidence>
<organism evidence="1 2">
    <name type="scientific">Phytohabitans aurantiacus</name>
    <dbReference type="NCBI Taxonomy" id="3016789"/>
    <lineage>
        <taxon>Bacteria</taxon>
        <taxon>Bacillati</taxon>
        <taxon>Actinomycetota</taxon>
        <taxon>Actinomycetes</taxon>
        <taxon>Micromonosporales</taxon>
        <taxon>Micromonosporaceae</taxon>
    </lineage>
</organism>
<gene>
    <name evidence="1" type="ORF">Pa4123_00380</name>
</gene>
<sequence length="258" mass="28006">MGCTTNGKIRRVLAMRVGVYIDGYNLYYGGRGLVGGRGQPGWRWLDLRLLAQHLVDRNSGWTGARVERVVYCTARIVGGVNPTGAHDQNVYLRALDAAGAVDVIEMGRYVNRVATAPLAVRDARGRPVLTRPAWPIMVQDGSEQPVTDARFMVSVARFEEKGSDVNVAAHLLLDLLFKRIDAAVVVSNDSDLAFPITSVRGLVPIGLVNPTKGYPAGALNGDAADGVGGHWWYQLTAVDLRAAQLPESVGRLRRPHGW</sequence>
<name>A0ABQ5QJS6_9ACTN</name>
<comment type="caution">
    <text evidence="1">The sequence shown here is derived from an EMBL/GenBank/DDBJ whole genome shotgun (WGS) entry which is preliminary data.</text>
</comment>
<accession>A0ABQ5QJS6</accession>
<reference evidence="1" key="1">
    <citation type="submission" date="2022-12" db="EMBL/GenBank/DDBJ databases">
        <title>New Phytohabitans aurantiacus sp. RD004123 nov., an actinomycete isolated from soil.</title>
        <authorList>
            <person name="Triningsih D.W."/>
            <person name="Harunari E."/>
            <person name="Igarashi Y."/>
        </authorList>
    </citation>
    <scope>NUCLEOTIDE SEQUENCE</scope>
    <source>
        <strain evidence="1">RD004123</strain>
    </source>
</reference>
<dbReference type="Gene3D" id="3.40.50.1010">
    <property type="entry name" value="5'-nuclease"/>
    <property type="match status" value="1"/>
</dbReference>
<evidence type="ECO:0000313" key="1">
    <source>
        <dbReference type="EMBL" id="GLH94766.1"/>
    </source>
</evidence>
<dbReference type="EMBL" id="BSDI01000001">
    <property type="protein sequence ID" value="GLH94766.1"/>
    <property type="molecule type" value="Genomic_DNA"/>
</dbReference>
<dbReference type="Proteomes" id="UP001144280">
    <property type="component" value="Unassembled WGS sequence"/>
</dbReference>
<evidence type="ECO:0000313" key="2">
    <source>
        <dbReference type="Proteomes" id="UP001144280"/>
    </source>
</evidence>
<keyword evidence="2" id="KW-1185">Reference proteome</keyword>